<accession>A0A0M4D6W5</accession>
<evidence type="ECO:0000313" key="2">
    <source>
        <dbReference type="Proteomes" id="UP000060513"/>
    </source>
</evidence>
<dbReference type="AlphaFoldDB" id="A0A0M4D6W5"/>
<sequence>MRGSVRPPSSGSLRVHHVADRAIWHRSTPGACVAGFDDRRFYDLFEKKPASMWLTPVEKADLPNRTAPFDAWSVKRDRVDC</sequence>
<dbReference type="KEGG" id="spri:SPRI_0595"/>
<dbReference type="PATRIC" id="fig|38300.4.peg.634"/>
<dbReference type="STRING" id="38300.SPRI_0595"/>
<name>A0A0M4D6W5_STRPR</name>
<organism evidence="1">
    <name type="scientific">Streptomyces pristinaespiralis</name>
    <dbReference type="NCBI Taxonomy" id="38300"/>
    <lineage>
        <taxon>Bacteria</taxon>
        <taxon>Bacillati</taxon>
        <taxon>Actinomycetota</taxon>
        <taxon>Actinomycetes</taxon>
        <taxon>Kitasatosporales</taxon>
        <taxon>Streptomycetaceae</taxon>
        <taxon>Streptomyces</taxon>
    </lineage>
</organism>
<gene>
    <name evidence="1" type="ORF">SPRI_0595</name>
</gene>
<proteinExistence type="predicted"/>
<dbReference type="Proteomes" id="UP000060513">
    <property type="component" value="Chromosome"/>
</dbReference>
<protein>
    <submittedName>
        <fullName evidence="1">Cytosine deaminase</fullName>
    </submittedName>
</protein>
<dbReference type="EMBL" id="CP011340">
    <property type="protein sequence ID" value="ALC18901.1"/>
    <property type="molecule type" value="Genomic_DNA"/>
</dbReference>
<evidence type="ECO:0000313" key="1">
    <source>
        <dbReference type="EMBL" id="ALC18901.1"/>
    </source>
</evidence>
<reference evidence="1 2" key="1">
    <citation type="submission" date="2015-08" db="EMBL/GenBank/DDBJ databases">
        <title>Genome sequence of the pristinamycin over-producing bacterium Streptomyces pristinaespiralis HCCB10218.</title>
        <authorList>
            <person name="Tian J."/>
            <person name="Yang J."/>
            <person name="Li L."/>
            <person name="Ruan L."/>
            <person name="Wei W."/>
            <person name="Zheng G."/>
            <person name="Wei Z."/>
            <person name="Yang S."/>
            <person name="Ge M."/>
            <person name="Jiang W."/>
            <person name="Lu Y."/>
        </authorList>
    </citation>
    <scope>NUCLEOTIDE SEQUENCE [LARGE SCALE GENOMIC DNA]</scope>
    <source>
        <strain evidence="1 2">HCCB 10218</strain>
    </source>
</reference>